<keyword evidence="1" id="KW-1133">Transmembrane helix</keyword>
<accession>A0A8J9VJ90</accession>
<dbReference type="EMBL" id="OV696697">
    <property type="protein sequence ID" value="CAH1241006.1"/>
    <property type="molecule type" value="Genomic_DNA"/>
</dbReference>
<keyword evidence="1" id="KW-0812">Transmembrane</keyword>
<name>A0A8J9VJ90_BRALA</name>
<feature type="transmembrane region" description="Helical" evidence="1">
    <location>
        <begin position="83"/>
        <end position="104"/>
    </location>
</feature>
<reference evidence="2" key="1">
    <citation type="submission" date="2022-01" db="EMBL/GenBank/DDBJ databases">
        <authorList>
            <person name="Braso-Vives M."/>
        </authorList>
    </citation>
    <scope>NUCLEOTIDE SEQUENCE</scope>
</reference>
<evidence type="ECO:0000256" key="1">
    <source>
        <dbReference type="SAM" id="Phobius"/>
    </source>
</evidence>
<organism evidence="2 3">
    <name type="scientific">Branchiostoma lanceolatum</name>
    <name type="common">Common lancelet</name>
    <name type="synonym">Amphioxus lanceolatum</name>
    <dbReference type="NCBI Taxonomy" id="7740"/>
    <lineage>
        <taxon>Eukaryota</taxon>
        <taxon>Metazoa</taxon>
        <taxon>Chordata</taxon>
        <taxon>Cephalochordata</taxon>
        <taxon>Leptocardii</taxon>
        <taxon>Amphioxiformes</taxon>
        <taxon>Branchiostomatidae</taxon>
        <taxon>Branchiostoma</taxon>
    </lineage>
</organism>
<evidence type="ECO:0000313" key="2">
    <source>
        <dbReference type="EMBL" id="CAH1241006.1"/>
    </source>
</evidence>
<keyword evidence="1" id="KW-0472">Membrane</keyword>
<proteinExistence type="predicted"/>
<sequence length="114" mass="13674">MCENTFRKWIWVRGQHCLPVQPSKYRKQRRELRKQDVLRLYTLQGEPAHPYTRMVVARITRHMYQRLQQALPRSGERDRAEVFVNQSAFLLTLLGVTISSFSVHRMSFSRQLKK</sequence>
<dbReference type="AlphaFoldDB" id="A0A8J9VJ90"/>
<gene>
    <name evidence="2" type="primary">Hypp6281</name>
    <name evidence="2" type="ORF">BLAG_LOCUS4806</name>
</gene>
<protein>
    <submittedName>
        <fullName evidence="2">Hypp6281 protein</fullName>
    </submittedName>
</protein>
<dbReference type="Proteomes" id="UP000838412">
    <property type="component" value="Chromosome 12"/>
</dbReference>
<dbReference type="OrthoDB" id="10448072at2759"/>
<keyword evidence="3" id="KW-1185">Reference proteome</keyword>
<evidence type="ECO:0000313" key="3">
    <source>
        <dbReference type="Proteomes" id="UP000838412"/>
    </source>
</evidence>